<keyword evidence="1" id="KW-0596">Phosphopantetheine</keyword>
<dbReference type="InterPro" id="IPR051414">
    <property type="entry name" value="Adenylate-forming_Reductase"/>
</dbReference>
<dbReference type="Pfam" id="PF07993">
    <property type="entry name" value="NAD_binding_4"/>
    <property type="match status" value="1"/>
</dbReference>
<evidence type="ECO:0000313" key="4">
    <source>
        <dbReference type="EMBL" id="PWY94539.1"/>
    </source>
</evidence>
<dbReference type="Gene3D" id="3.40.50.12780">
    <property type="entry name" value="N-terminal domain of ligase-like"/>
    <property type="match status" value="1"/>
</dbReference>
<keyword evidence="2" id="KW-0597">Phosphoprotein</keyword>
<evidence type="ECO:0000256" key="1">
    <source>
        <dbReference type="ARBA" id="ARBA00022450"/>
    </source>
</evidence>
<dbReference type="PROSITE" id="PS50075">
    <property type="entry name" value="CARRIER"/>
    <property type="match status" value="1"/>
</dbReference>
<dbReference type="InterPro" id="IPR042099">
    <property type="entry name" value="ANL_N_sf"/>
</dbReference>
<dbReference type="PANTHER" id="PTHR43439">
    <property type="entry name" value="PHENYLACETATE-COENZYME A LIGASE"/>
    <property type="match status" value="1"/>
</dbReference>
<dbReference type="SUPFAM" id="SSF51735">
    <property type="entry name" value="NAD(P)-binding Rossmann-fold domains"/>
    <property type="match status" value="1"/>
</dbReference>
<dbReference type="STRING" id="1450535.A0A317X7M8"/>
<dbReference type="GeneID" id="37116480"/>
<dbReference type="AlphaFoldDB" id="A0A317X7M8"/>
<dbReference type="RefSeq" id="XP_025471300.1">
    <property type="nucleotide sequence ID" value="XM_025614337.1"/>
</dbReference>
<dbReference type="InterPro" id="IPR006162">
    <property type="entry name" value="Ppantetheine_attach_site"/>
</dbReference>
<evidence type="ECO:0000313" key="5">
    <source>
        <dbReference type="Proteomes" id="UP000246702"/>
    </source>
</evidence>
<gene>
    <name evidence="4" type="ORF">BO94DRAFT_563164</name>
</gene>
<accession>A0A317X7M8</accession>
<dbReference type="Gene3D" id="3.40.50.720">
    <property type="entry name" value="NAD(P)-binding Rossmann-like Domain"/>
    <property type="match status" value="1"/>
</dbReference>
<dbReference type="Pfam" id="PF23562">
    <property type="entry name" value="AMP-binding_C_3"/>
    <property type="match status" value="1"/>
</dbReference>
<dbReference type="SUPFAM" id="SSF47336">
    <property type="entry name" value="ACP-like"/>
    <property type="match status" value="1"/>
</dbReference>
<name>A0A317X7M8_9EURO</name>
<feature type="domain" description="Carrier" evidence="3">
    <location>
        <begin position="561"/>
        <end position="645"/>
    </location>
</feature>
<reference evidence="4 5" key="1">
    <citation type="submission" date="2016-12" db="EMBL/GenBank/DDBJ databases">
        <title>The genomes of Aspergillus section Nigri reveals drivers in fungal speciation.</title>
        <authorList>
            <consortium name="DOE Joint Genome Institute"/>
            <person name="Vesth T.C."/>
            <person name="Nybo J."/>
            <person name="Theobald S."/>
            <person name="Brandl J."/>
            <person name="Frisvad J.C."/>
            <person name="Nielsen K.F."/>
            <person name="Lyhne E.K."/>
            <person name="Kogle M.E."/>
            <person name="Kuo A."/>
            <person name="Riley R."/>
            <person name="Clum A."/>
            <person name="Nolan M."/>
            <person name="Lipzen A."/>
            <person name="Salamov A."/>
            <person name="Henrissat B."/>
            <person name="Wiebenga A."/>
            <person name="De Vries R.P."/>
            <person name="Grigoriev I.V."/>
            <person name="Mortensen U.H."/>
            <person name="Andersen M.R."/>
            <person name="Baker S.E."/>
        </authorList>
    </citation>
    <scope>NUCLEOTIDE SEQUENCE [LARGE SCALE GENOMIC DNA]</scope>
    <source>
        <strain evidence="4 5">CBS 115572</strain>
    </source>
</reference>
<dbReference type="PROSITE" id="PS00012">
    <property type="entry name" value="PHOSPHOPANTETHEINE"/>
    <property type="match status" value="1"/>
</dbReference>
<dbReference type="InterPro" id="IPR036291">
    <property type="entry name" value="NAD(P)-bd_dom_sf"/>
</dbReference>
<dbReference type="EMBL" id="MSFK01000004">
    <property type="protein sequence ID" value="PWY94539.1"/>
    <property type="molecule type" value="Genomic_DNA"/>
</dbReference>
<evidence type="ECO:0000256" key="2">
    <source>
        <dbReference type="ARBA" id="ARBA00022553"/>
    </source>
</evidence>
<dbReference type="SUPFAM" id="SSF56801">
    <property type="entry name" value="Acetyl-CoA synthetase-like"/>
    <property type="match status" value="1"/>
</dbReference>
<dbReference type="OrthoDB" id="429813at2759"/>
<evidence type="ECO:0000259" key="3">
    <source>
        <dbReference type="PROSITE" id="PS50075"/>
    </source>
</evidence>
<proteinExistence type="predicted"/>
<keyword evidence="5" id="KW-1185">Reference proteome</keyword>
<dbReference type="InterPro" id="IPR000873">
    <property type="entry name" value="AMP-dep_synth/lig_dom"/>
</dbReference>
<comment type="caution">
    <text evidence="4">The sequence shown here is derived from an EMBL/GenBank/DDBJ whole genome shotgun (WGS) entry which is preliminary data.</text>
</comment>
<sequence>MAAIVHPATVAGSPPRRLLAAHVDAVAVTNPTRLFGLKPNGTHAAAGFREVTFEDLSRAVNVMAWWLKKHLDESNNETIAYLGNNDIRYIVLMLASHKTMYTLFLPSTRLPNDAYDHVFHATQTARLLFSQEKQQLVSRLTGLSKAIPSLEVPSVAELFSDHDPTGLLHFPWTPSFEEMENRVAFSIHSSGTTGMPKPVYLTHGFLGTLDYCAFIPRPEGRSLAFFNDLASTDPKTKDLTLSVTPYFHVMGLVSFFESIFHNIPFVASPDQPLSVNFLIDILSHTRPTVTILPPCILEDMSQSDEALTCLSQLKFVCYGGAPLAPEVGTKLSQYTQLRTTIGSTEMGLISSLVPQKKEDWGFFEWNPTYQVDMQAIGDALYELVLPRVENSRVMHGIFHTYPDVKEYRSRDLYVRHPHNPNLWRYHGRLDDVIVLSNGEKLNPISAEKVVEGHPSVHRALVIGQRRFQTCLLIEPSLDLAIDEPTFIATIWPLVQTANQTLPDYGQIMKHMIRLASPDKPFQLTPKGTTQRYAVNLAYSREIDAIYAAQDEQVGVRLPVEMEYENLRSYLQSILSSLTSRSEIIKDSDDLDTLGLDSMRVIQLSRILRSSVKAYNGALDIERLNVQGIYAHPTMGRLANLLQQVLQQKRVSIPVVPRAETITQLISKYTDDLPLRSPIACNLPERSTVILTGSTGSLGSYLLYGLLCDAQIAKVYCLNRTEDAAERQSTGFTQKGLDTSLLADKNKVEFLHTSFGKRHLGLKDDMYHRLLHSVDMVIHNAWKVNFNHPVSSFEDPHIQSVRQFINFSLESRYNAHIAFISSISTVAAWKSSADESTVPEIPMETVDSALEQGYGESKYIGERICIEASRRSDVSTSVLRVGQIAGPDSQLGLWNPHEWLPVLVKTSVSMRKIPRDLGSFVVDWVAVDALARITLEILHHRHREATSAPRHAVFHLTNPSRVPWYSLIPAIQERYPVEEVSLTDWVDALGSEQDSSSDDLVDKPALKLLNFYNGMADGTDSPILSVERSKEASPAMASLEPVSVAQMANWLNQWEF</sequence>
<dbReference type="InterPro" id="IPR009081">
    <property type="entry name" value="PP-bd_ACP"/>
</dbReference>
<dbReference type="InterPro" id="IPR036736">
    <property type="entry name" value="ACP-like_sf"/>
</dbReference>
<dbReference type="PANTHER" id="PTHR43439:SF2">
    <property type="entry name" value="ENZYME, PUTATIVE (JCVI)-RELATED"/>
    <property type="match status" value="1"/>
</dbReference>
<organism evidence="4 5">
    <name type="scientific">Aspergillus sclerotioniger CBS 115572</name>
    <dbReference type="NCBI Taxonomy" id="1450535"/>
    <lineage>
        <taxon>Eukaryota</taxon>
        <taxon>Fungi</taxon>
        <taxon>Dikarya</taxon>
        <taxon>Ascomycota</taxon>
        <taxon>Pezizomycotina</taxon>
        <taxon>Eurotiomycetes</taxon>
        <taxon>Eurotiomycetidae</taxon>
        <taxon>Eurotiales</taxon>
        <taxon>Aspergillaceae</taxon>
        <taxon>Aspergillus</taxon>
        <taxon>Aspergillus subgen. Circumdati</taxon>
    </lineage>
</organism>
<protein>
    <submittedName>
        <fullName evidence="4">NRPS-like enzyme</fullName>
    </submittedName>
</protein>
<dbReference type="InterPro" id="IPR013120">
    <property type="entry name" value="FAR_NAD-bd"/>
</dbReference>
<dbReference type="Proteomes" id="UP000246702">
    <property type="component" value="Unassembled WGS sequence"/>
</dbReference>
<dbReference type="Pfam" id="PF00501">
    <property type="entry name" value="AMP-binding"/>
    <property type="match status" value="1"/>
</dbReference>